<evidence type="ECO:0000259" key="5">
    <source>
        <dbReference type="Pfam" id="PF08531"/>
    </source>
</evidence>
<feature type="domain" description="Alpha-L-rhamnosidase six-hairpin glycosidase" evidence="6">
    <location>
        <begin position="423"/>
        <end position="758"/>
    </location>
</feature>
<dbReference type="Pfam" id="PF17390">
    <property type="entry name" value="Bac_rhamnosid_C"/>
    <property type="match status" value="1"/>
</dbReference>
<dbReference type="InterPro" id="IPR008928">
    <property type="entry name" value="6-hairpin_glycosidase_sf"/>
</dbReference>
<evidence type="ECO:0000259" key="4">
    <source>
        <dbReference type="Pfam" id="PF05592"/>
    </source>
</evidence>
<dbReference type="PANTHER" id="PTHR33307:SF6">
    <property type="entry name" value="ALPHA-RHAMNOSIDASE (EUROFUNG)-RELATED"/>
    <property type="match status" value="1"/>
</dbReference>
<dbReference type="Pfam" id="PF25788">
    <property type="entry name" value="Ig_Rha78A_N"/>
    <property type="match status" value="1"/>
</dbReference>
<comment type="catalytic activity">
    <reaction evidence="1">
        <text>Hydrolysis of terminal non-reducing alpha-L-rhamnose residues in alpha-L-rhamnosides.</text>
        <dbReference type="EC" id="3.2.1.40"/>
    </reaction>
</comment>
<dbReference type="InterPro" id="IPR012341">
    <property type="entry name" value="6hp_glycosidase-like_sf"/>
</dbReference>
<feature type="domain" description="Bacterial alpha-L-rhamnosidase N-terminal" evidence="5">
    <location>
        <begin position="137"/>
        <end position="308"/>
    </location>
</feature>
<dbReference type="AlphaFoldDB" id="A0A2A4ZBE6"/>
<dbReference type="GO" id="GO:0030596">
    <property type="term" value="F:alpha-L-rhamnosidase activity"/>
    <property type="evidence" value="ECO:0007669"/>
    <property type="project" value="UniProtKB-EC"/>
</dbReference>
<sequence length="875" mass="98209">MAIDEPNPRFSWSLSGDGFNRKQLAYQIKVENLNGDILWDTGLIDSDQTLEHEYTGAALSPLATYTWTVNVVDDADKLVTAKTQFTTGLMHNKWDAQWICVPPSKGARPPEATLLYRNPFRAANVSNFRKNFTLPTAIKSARLYATALGAYRFFINGERVSDDYLTPSFTDYHKRVEYQSYDVAAQLNQGENAIGALLAEGWYAGFLGLDSKKPAGIWGRKPQLSAFLLVELENGQTIRIETDGTWKHFIGGLIYSDMLKGEKFDSRMYPNGWDTPSFNDQEWPNAGTDVGAPADFLCAARAQPVRCTRKLKPKSVKQAPDGAWIFDLGQNMVGFCTAKFKAKTDQQIRLVHAEMLQANGDLYLENLRTAQQEDIYVAHKDGAVEYTPTFTFHGFQYVGIYGLDYQPDINDIEGIVINNDLPEVSTFNCSSKLLNQLYSNIFWGQRGNFVSVPMDCPQRDERLGWTADGQVFAPTAAYNMDISAFYTKWLDDIVDEQSEEGAFPDVAPRANSTNDGAPAWGDAGVILPLLLHDRYGDKRIVERMYQPMKKWIEFIRKHNPDYIRENRNHNNYGDWLYIGQATPNDLVATAYYAWMAKLMSQAATLLNVREDIAYYDALYECIREAFVEKYVNDDGTVGSSSQTSYLLSLFVGLVPESLVQKSVNHLVQNIHDADDKVQIGFLGVRHICPILSQFGHSDLAYKLAMSEKMPSWGYSIVNGATTIWERWDGWTHEHGFQVPNMNSFNHYAYGSVGEWMFEWMGGIVPSTQHNVPNPDSKAYQSFTLRPTLGGDLTHCDTGFISPNGQITSNWKKQPNGTEYTISIPANTSATIELEAIENAKILVNGNPAEANYKNLYGSSRAVFGLGSGDYTITVN</sequence>
<dbReference type="PANTHER" id="PTHR33307">
    <property type="entry name" value="ALPHA-RHAMNOSIDASE (EUROFUNG)"/>
    <property type="match status" value="1"/>
</dbReference>
<evidence type="ECO:0000256" key="1">
    <source>
        <dbReference type="ARBA" id="ARBA00001445"/>
    </source>
</evidence>
<comment type="caution">
    <text evidence="8">The sequence shown here is derived from an EMBL/GenBank/DDBJ whole genome shotgun (WGS) entry which is preliminary data.</text>
</comment>
<dbReference type="Gene3D" id="2.60.40.10">
    <property type="entry name" value="Immunoglobulins"/>
    <property type="match status" value="1"/>
</dbReference>
<dbReference type="Pfam" id="PF17389">
    <property type="entry name" value="Bac_rhamnosid6H"/>
    <property type="match status" value="1"/>
</dbReference>
<accession>A0A2A4ZBE6</accession>
<dbReference type="EC" id="3.2.1.40" evidence="2"/>
<dbReference type="SUPFAM" id="SSF48208">
    <property type="entry name" value="Six-hairpin glycosidases"/>
    <property type="match status" value="1"/>
</dbReference>
<dbReference type="InterPro" id="IPR013783">
    <property type="entry name" value="Ig-like_fold"/>
</dbReference>
<dbReference type="PIRSF" id="PIRSF010631">
    <property type="entry name" value="A-rhamnsds"/>
    <property type="match status" value="1"/>
</dbReference>
<reference key="1">
    <citation type="submission" date="2017-08" db="EMBL/GenBank/DDBJ databases">
        <title>A dynamic microbial community with high functional redundancy inhabits the cold, oxic subseafloor aquifer.</title>
        <authorList>
            <person name="Tully B.J."/>
            <person name="Wheat C.G."/>
            <person name="Glazer B.T."/>
            <person name="Huber J.A."/>
        </authorList>
    </citation>
    <scope>NUCLEOTIDE SEQUENCE [LARGE SCALE GENOMIC DNA]</scope>
</reference>
<evidence type="ECO:0000313" key="8">
    <source>
        <dbReference type="EMBL" id="PCJ03868.1"/>
    </source>
</evidence>
<name>A0A2A4ZBE6_9PROT</name>
<dbReference type="EMBL" id="NVUS01000001">
    <property type="protein sequence ID" value="PCJ03868.1"/>
    <property type="molecule type" value="Genomic_DNA"/>
</dbReference>
<dbReference type="Gene3D" id="1.50.10.10">
    <property type="match status" value="1"/>
</dbReference>
<reference evidence="8" key="2">
    <citation type="journal article" date="2018" name="ISME J.">
        <title>A dynamic microbial community with high functional redundancy inhabits the cold, oxic subseafloor aquifer.</title>
        <authorList>
            <person name="Tully B.J."/>
            <person name="Wheat C.G."/>
            <person name="Glazer B.T."/>
            <person name="Huber J.A."/>
        </authorList>
    </citation>
    <scope>NUCLEOTIDE SEQUENCE</scope>
    <source>
        <strain evidence="8">NORP83</strain>
    </source>
</reference>
<dbReference type="InterPro" id="IPR008902">
    <property type="entry name" value="Rhamnosid_concanavalin"/>
</dbReference>
<dbReference type="GO" id="GO:0005975">
    <property type="term" value="P:carbohydrate metabolic process"/>
    <property type="evidence" value="ECO:0007669"/>
    <property type="project" value="InterPro"/>
</dbReference>
<feature type="domain" description="Alpha-L-rhamnosidase C-terminal" evidence="7">
    <location>
        <begin position="774"/>
        <end position="841"/>
    </location>
</feature>
<dbReference type="InterPro" id="IPR035398">
    <property type="entry name" value="Bac_rhamnosid_C"/>
</dbReference>
<dbReference type="Gene3D" id="2.60.420.10">
    <property type="entry name" value="Maltose phosphorylase, domain 3"/>
    <property type="match status" value="1"/>
</dbReference>
<keyword evidence="3" id="KW-0378">Hydrolase</keyword>
<feature type="domain" description="Alpha-L-rhamnosidase concanavalin-like" evidence="4">
    <location>
        <begin position="318"/>
        <end position="417"/>
    </location>
</feature>
<dbReference type="InterPro" id="IPR016007">
    <property type="entry name" value="Alpha_rhamnosid"/>
</dbReference>
<dbReference type="Pfam" id="PF08531">
    <property type="entry name" value="Bac_rhamnosid_N"/>
    <property type="match status" value="1"/>
</dbReference>
<dbReference type="InterPro" id="IPR035396">
    <property type="entry name" value="Bac_rhamnosid6H"/>
</dbReference>
<evidence type="ECO:0000259" key="6">
    <source>
        <dbReference type="Pfam" id="PF17389"/>
    </source>
</evidence>
<gene>
    <name evidence="8" type="ORF">COB13_01155</name>
</gene>
<protein>
    <recommendedName>
        <fullName evidence="2">alpha-L-rhamnosidase</fullName>
        <ecNumber evidence="2">3.2.1.40</ecNumber>
    </recommendedName>
</protein>
<proteinExistence type="predicted"/>
<dbReference type="Gene3D" id="2.60.120.260">
    <property type="entry name" value="Galactose-binding domain-like"/>
    <property type="match status" value="2"/>
</dbReference>
<dbReference type="Pfam" id="PF05592">
    <property type="entry name" value="Bac_rhamnosid"/>
    <property type="match status" value="1"/>
</dbReference>
<evidence type="ECO:0000259" key="7">
    <source>
        <dbReference type="Pfam" id="PF17390"/>
    </source>
</evidence>
<evidence type="ECO:0000256" key="2">
    <source>
        <dbReference type="ARBA" id="ARBA00012652"/>
    </source>
</evidence>
<organism evidence="8">
    <name type="scientific">OCS116 cluster bacterium</name>
    <dbReference type="NCBI Taxonomy" id="2030921"/>
    <lineage>
        <taxon>Bacteria</taxon>
        <taxon>Pseudomonadati</taxon>
        <taxon>Pseudomonadota</taxon>
        <taxon>Alphaproteobacteria</taxon>
        <taxon>OCS116 cluster</taxon>
    </lineage>
</organism>
<evidence type="ECO:0000256" key="3">
    <source>
        <dbReference type="ARBA" id="ARBA00022801"/>
    </source>
</evidence>
<dbReference type="InterPro" id="IPR013737">
    <property type="entry name" value="Bac_rhamnosid_N"/>
</dbReference>